<reference evidence="8 9" key="1">
    <citation type="submission" date="2019-03" db="EMBL/GenBank/DDBJ databases">
        <title>Genomic Encyclopedia of Type Strains, Phase IV (KMG-IV): sequencing the most valuable type-strain genomes for metagenomic binning, comparative biology and taxonomic classification.</title>
        <authorList>
            <person name="Goeker M."/>
        </authorList>
    </citation>
    <scope>NUCLEOTIDE SEQUENCE [LARGE SCALE GENOMIC DNA]</scope>
    <source>
        <strain evidence="8 9">DSM 45707</strain>
    </source>
</reference>
<dbReference type="EMBL" id="SMAG01000007">
    <property type="protein sequence ID" value="TCS93443.1"/>
    <property type="molecule type" value="Genomic_DNA"/>
</dbReference>
<dbReference type="AlphaFoldDB" id="A0A4R3L1M0"/>
<evidence type="ECO:0000256" key="2">
    <source>
        <dbReference type="ARBA" id="ARBA00022692"/>
    </source>
</evidence>
<feature type="domain" description="Cytochrome c assembly protein" evidence="7">
    <location>
        <begin position="72"/>
        <end position="190"/>
    </location>
</feature>
<evidence type="ECO:0000313" key="9">
    <source>
        <dbReference type="Proteomes" id="UP000294937"/>
    </source>
</evidence>
<dbReference type="NCBIfam" id="TIGR03144">
    <property type="entry name" value="cytochr_II_ccsB"/>
    <property type="match status" value="1"/>
</dbReference>
<dbReference type="PANTHER" id="PTHR30071:SF1">
    <property type="entry name" value="CYTOCHROME B_B6 PROTEIN-RELATED"/>
    <property type="match status" value="1"/>
</dbReference>
<name>A0A4R3L1M0_9BACL</name>
<dbReference type="PANTHER" id="PTHR30071">
    <property type="entry name" value="HEME EXPORTER PROTEIN C"/>
    <property type="match status" value="1"/>
</dbReference>
<keyword evidence="2 6" id="KW-0812">Transmembrane</keyword>
<comment type="subcellular location">
    <subcellularLocation>
        <location evidence="1">Membrane</location>
        <topology evidence="1">Multi-pass membrane protein</topology>
    </subcellularLocation>
</comment>
<dbReference type="Proteomes" id="UP000294937">
    <property type="component" value="Unassembled WGS sequence"/>
</dbReference>
<evidence type="ECO:0000256" key="5">
    <source>
        <dbReference type="ARBA" id="ARBA00023136"/>
    </source>
</evidence>
<dbReference type="InterPro" id="IPR017562">
    <property type="entry name" value="Cyt_c_biogenesis_CcsA"/>
</dbReference>
<organism evidence="8 9">
    <name type="scientific">Hazenella coriacea</name>
    <dbReference type="NCBI Taxonomy" id="1179467"/>
    <lineage>
        <taxon>Bacteria</taxon>
        <taxon>Bacillati</taxon>
        <taxon>Bacillota</taxon>
        <taxon>Bacilli</taxon>
        <taxon>Bacillales</taxon>
        <taxon>Thermoactinomycetaceae</taxon>
        <taxon>Hazenella</taxon>
    </lineage>
</organism>
<sequence>MEQVMQNLLYLTFFMYLISSVAFFISLSNKNKENNKGRLFERWGIGLAIVGAVIQVLFIISRIMIGGHFPTSNMFEFSAFLCFTVVLAYIVLYFMYRSAVLGAFVMPLAVLLLAYASVFPTEVQPLIPALQSHWLYIHVTTAAVGQGAFGVGFIAGLIYLIHRYGLDKKGKNVFWLETTMVIVLMFIAFIFVNYVFSALGYEAKIEHIVKNKNGVLQEAVQDYQIPPLAGPHDGKVVSMDSFLGLKKPLFEVPTWMEGEQAAKKFNSVIWSIMIGLVVYGILRLVLRKRVVAAMHSWVKNLDADLLDEISYRSIAIGFPIFTLGALIFAMIWAHEAWGRFWGWDPKETWAFITWLFYSAYLHLRLSRGWIGSKSAWLAVGGFVIIMINLIVINLVLTGLHSYA</sequence>
<feature type="transmembrane region" description="Helical" evidence="6">
    <location>
        <begin position="6"/>
        <end position="25"/>
    </location>
</feature>
<evidence type="ECO:0000259" key="7">
    <source>
        <dbReference type="Pfam" id="PF01578"/>
    </source>
</evidence>
<accession>A0A4R3L1M0</accession>
<proteinExistence type="predicted"/>
<keyword evidence="5 6" id="KW-0472">Membrane</keyword>
<feature type="transmembrane region" description="Helical" evidence="6">
    <location>
        <begin position="173"/>
        <end position="196"/>
    </location>
</feature>
<feature type="transmembrane region" description="Helical" evidence="6">
    <location>
        <begin position="375"/>
        <end position="396"/>
    </location>
</feature>
<dbReference type="InterPro" id="IPR002541">
    <property type="entry name" value="Cyt_c_assembly"/>
</dbReference>
<feature type="transmembrane region" description="Helical" evidence="6">
    <location>
        <begin position="268"/>
        <end position="286"/>
    </location>
</feature>
<evidence type="ECO:0000256" key="1">
    <source>
        <dbReference type="ARBA" id="ARBA00004141"/>
    </source>
</evidence>
<feature type="transmembrane region" description="Helical" evidence="6">
    <location>
        <begin position="45"/>
        <end position="65"/>
    </location>
</feature>
<dbReference type="RefSeq" id="WP_207903299.1">
    <property type="nucleotide sequence ID" value="NZ_SMAG01000007.1"/>
</dbReference>
<keyword evidence="4 6" id="KW-1133">Transmembrane helix</keyword>
<dbReference type="GO" id="GO:0017004">
    <property type="term" value="P:cytochrome complex assembly"/>
    <property type="evidence" value="ECO:0007669"/>
    <property type="project" value="UniProtKB-KW"/>
</dbReference>
<feature type="transmembrane region" description="Helical" evidence="6">
    <location>
        <begin position="133"/>
        <end position="161"/>
    </location>
</feature>
<feature type="transmembrane region" description="Helical" evidence="6">
    <location>
        <begin position="103"/>
        <end position="121"/>
    </location>
</feature>
<evidence type="ECO:0000313" key="8">
    <source>
        <dbReference type="EMBL" id="TCS93443.1"/>
    </source>
</evidence>
<gene>
    <name evidence="8" type="ORF">EDD58_10791</name>
</gene>
<feature type="transmembrane region" description="Helical" evidence="6">
    <location>
        <begin position="348"/>
        <end position="363"/>
    </location>
</feature>
<dbReference type="InterPro" id="IPR045062">
    <property type="entry name" value="Cyt_c_biogenesis_CcsA/CcmC"/>
</dbReference>
<keyword evidence="3" id="KW-0201">Cytochrome c-type biogenesis</keyword>
<feature type="transmembrane region" description="Helical" evidence="6">
    <location>
        <begin position="314"/>
        <end position="333"/>
    </location>
</feature>
<dbReference type="Pfam" id="PF01578">
    <property type="entry name" value="Cytochrom_C_asm"/>
    <property type="match status" value="2"/>
</dbReference>
<feature type="transmembrane region" description="Helical" evidence="6">
    <location>
        <begin position="77"/>
        <end position="96"/>
    </location>
</feature>
<dbReference type="GO" id="GO:0005886">
    <property type="term" value="C:plasma membrane"/>
    <property type="evidence" value="ECO:0007669"/>
    <property type="project" value="TreeGrafter"/>
</dbReference>
<evidence type="ECO:0000256" key="4">
    <source>
        <dbReference type="ARBA" id="ARBA00022989"/>
    </source>
</evidence>
<feature type="domain" description="Cytochrome c assembly protein" evidence="7">
    <location>
        <begin position="272"/>
        <end position="400"/>
    </location>
</feature>
<comment type="caution">
    <text evidence="8">The sequence shown here is derived from an EMBL/GenBank/DDBJ whole genome shotgun (WGS) entry which is preliminary data.</text>
</comment>
<dbReference type="GO" id="GO:0020037">
    <property type="term" value="F:heme binding"/>
    <property type="evidence" value="ECO:0007669"/>
    <property type="project" value="InterPro"/>
</dbReference>
<evidence type="ECO:0000256" key="3">
    <source>
        <dbReference type="ARBA" id="ARBA00022748"/>
    </source>
</evidence>
<evidence type="ECO:0000256" key="6">
    <source>
        <dbReference type="SAM" id="Phobius"/>
    </source>
</evidence>
<keyword evidence="9" id="KW-1185">Reference proteome</keyword>
<protein>
    <submittedName>
        <fullName evidence="8">Cytochrome c-type biogenesis protein CcsB</fullName>
    </submittedName>
</protein>